<organism evidence="1">
    <name type="scientific">marine sediment metagenome</name>
    <dbReference type="NCBI Taxonomy" id="412755"/>
    <lineage>
        <taxon>unclassified sequences</taxon>
        <taxon>metagenomes</taxon>
        <taxon>ecological metagenomes</taxon>
    </lineage>
</organism>
<comment type="caution">
    <text evidence="1">The sequence shown here is derived from an EMBL/GenBank/DDBJ whole genome shotgun (WGS) entry which is preliminary data.</text>
</comment>
<gene>
    <name evidence="1" type="ORF">LCGC14_2789340</name>
</gene>
<reference evidence="1" key="1">
    <citation type="journal article" date="2015" name="Nature">
        <title>Complex archaea that bridge the gap between prokaryotes and eukaryotes.</title>
        <authorList>
            <person name="Spang A."/>
            <person name="Saw J.H."/>
            <person name="Jorgensen S.L."/>
            <person name="Zaremba-Niedzwiedzka K."/>
            <person name="Martijn J."/>
            <person name="Lind A.E."/>
            <person name="van Eijk R."/>
            <person name="Schleper C."/>
            <person name="Guy L."/>
            <person name="Ettema T.J."/>
        </authorList>
    </citation>
    <scope>NUCLEOTIDE SEQUENCE</scope>
</reference>
<dbReference type="AlphaFoldDB" id="A0A0F9BHB6"/>
<sequence>MRIKPGGVRAGLDFQQSYIRHLGEGLGATDGVQYTAVVTFGTTVTEVLNELIDPGFSLQLKEIQYGLTQQFEGLNGSFVGSTIYYWEAREEYTDIAGKVGTLRASAYVPLVATYAKGVGTLTTSEDTLSGYMPVASLPHAPVRVRLMAVGLRASVVTGRVKNSSFIQLIGNVIPGA</sequence>
<name>A0A0F9BHB6_9ZZZZ</name>
<proteinExistence type="predicted"/>
<accession>A0A0F9BHB6</accession>
<dbReference type="EMBL" id="LAZR01052044">
    <property type="protein sequence ID" value="KKK83841.1"/>
    <property type="molecule type" value="Genomic_DNA"/>
</dbReference>
<protein>
    <submittedName>
        <fullName evidence="1">Uncharacterized protein</fullName>
    </submittedName>
</protein>
<evidence type="ECO:0000313" key="1">
    <source>
        <dbReference type="EMBL" id="KKK83841.1"/>
    </source>
</evidence>